<dbReference type="SUPFAM" id="SSF53167">
    <property type="entry name" value="Purine and uridine phosphorylases"/>
    <property type="match status" value="1"/>
</dbReference>
<keyword evidence="4" id="KW-0328">Glycosyltransferase</keyword>
<evidence type="ECO:0000259" key="7">
    <source>
        <dbReference type="Pfam" id="PF01048"/>
    </source>
</evidence>
<proteinExistence type="inferred from homology"/>
<dbReference type="EMBL" id="UINC01014091">
    <property type="protein sequence ID" value="SVA60358.1"/>
    <property type="molecule type" value="Genomic_DNA"/>
</dbReference>
<dbReference type="GO" id="GO:0005737">
    <property type="term" value="C:cytoplasm"/>
    <property type="evidence" value="ECO:0007669"/>
    <property type="project" value="TreeGrafter"/>
</dbReference>
<dbReference type="InterPro" id="IPR000845">
    <property type="entry name" value="Nucleoside_phosphorylase_d"/>
</dbReference>
<protein>
    <recommendedName>
        <fullName evidence="3">purine-nucleoside phosphorylase</fullName>
        <ecNumber evidence="3">2.4.2.1</ecNumber>
    </recommendedName>
    <alternativeName>
        <fullName evidence="6">Inosine-guanosine phosphorylase</fullName>
    </alternativeName>
</protein>
<comment type="similarity">
    <text evidence="2">Belongs to the PNP/MTAP phosphorylase family.</text>
</comment>
<dbReference type="GO" id="GO:0004731">
    <property type="term" value="F:purine-nucleoside phosphorylase activity"/>
    <property type="evidence" value="ECO:0007669"/>
    <property type="project" value="UniProtKB-EC"/>
</dbReference>
<dbReference type="UniPathway" id="UPA00606"/>
<dbReference type="PIRSF" id="PIRSF000477">
    <property type="entry name" value="PurNPase"/>
    <property type="match status" value="1"/>
</dbReference>
<evidence type="ECO:0000256" key="6">
    <source>
        <dbReference type="ARBA" id="ARBA00031036"/>
    </source>
</evidence>
<gene>
    <name evidence="8" type="ORF">METZ01_LOCUS113212</name>
</gene>
<keyword evidence="5" id="KW-0808">Transferase</keyword>
<evidence type="ECO:0000256" key="1">
    <source>
        <dbReference type="ARBA" id="ARBA00005058"/>
    </source>
</evidence>
<dbReference type="PANTHER" id="PTHR11904">
    <property type="entry name" value="METHYLTHIOADENOSINE/PURINE NUCLEOSIDE PHOSPHORYLASE"/>
    <property type="match status" value="1"/>
</dbReference>
<evidence type="ECO:0000256" key="5">
    <source>
        <dbReference type="ARBA" id="ARBA00022679"/>
    </source>
</evidence>
<dbReference type="Pfam" id="PF01048">
    <property type="entry name" value="PNP_UDP_1"/>
    <property type="match status" value="1"/>
</dbReference>
<dbReference type="Gene3D" id="3.40.50.1580">
    <property type="entry name" value="Nucleoside phosphorylase domain"/>
    <property type="match status" value="1"/>
</dbReference>
<accession>A0A381X6S0</accession>
<dbReference type="GO" id="GO:0009116">
    <property type="term" value="P:nucleoside metabolic process"/>
    <property type="evidence" value="ECO:0007669"/>
    <property type="project" value="InterPro"/>
</dbReference>
<dbReference type="CDD" id="cd09009">
    <property type="entry name" value="PNP-EcPNPII_like"/>
    <property type="match status" value="1"/>
</dbReference>
<dbReference type="AlphaFoldDB" id="A0A381X6S0"/>
<dbReference type="InterPro" id="IPR035994">
    <property type="entry name" value="Nucleoside_phosphorylase_sf"/>
</dbReference>
<dbReference type="EC" id="2.4.2.1" evidence="3"/>
<dbReference type="InterPro" id="IPR011268">
    <property type="entry name" value="Purine_phosphorylase"/>
</dbReference>
<sequence length="234" mass="25637">MGAFTDPIIDKQIIPYASIPDYPQPTVAGHAGELVTGIIHGKSILVAKGRFHCYEGHSIETVNLPIRVFHALGVQNLIITNSAGSMNKENIPGTLMVIDGHFDFTFRDSAADPELIRSDKFHSRDLISIARKTANEQKINLSFGNYCWALGPAYETPAEIQYFQSMNGDAVGMSTVPEIREAGKLGMRILTISTLTNFAAGITKDPLTHDEVMEYADKARNDFIGLISGIIEKL</sequence>
<evidence type="ECO:0000256" key="3">
    <source>
        <dbReference type="ARBA" id="ARBA00011886"/>
    </source>
</evidence>
<evidence type="ECO:0000313" key="8">
    <source>
        <dbReference type="EMBL" id="SVA60358.1"/>
    </source>
</evidence>
<name>A0A381X6S0_9ZZZZ</name>
<evidence type="ECO:0000256" key="4">
    <source>
        <dbReference type="ARBA" id="ARBA00022676"/>
    </source>
</evidence>
<dbReference type="NCBIfam" id="TIGR01697">
    <property type="entry name" value="PNPH-PUNA-XAPA"/>
    <property type="match status" value="1"/>
</dbReference>
<organism evidence="8">
    <name type="scientific">marine metagenome</name>
    <dbReference type="NCBI Taxonomy" id="408172"/>
    <lineage>
        <taxon>unclassified sequences</taxon>
        <taxon>metagenomes</taxon>
        <taxon>ecological metagenomes</taxon>
    </lineage>
</organism>
<feature type="domain" description="Nucleoside phosphorylase" evidence="7">
    <location>
        <begin position="9"/>
        <end position="232"/>
    </location>
</feature>
<evidence type="ECO:0000256" key="2">
    <source>
        <dbReference type="ARBA" id="ARBA00006751"/>
    </source>
</evidence>
<dbReference type="NCBIfam" id="NF006054">
    <property type="entry name" value="PRK08202.1"/>
    <property type="match status" value="1"/>
</dbReference>
<dbReference type="PANTHER" id="PTHR11904:SF9">
    <property type="entry name" value="PURINE NUCLEOSIDE PHOSPHORYLASE-RELATED"/>
    <property type="match status" value="1"/>
</dbReference>
<comment type="pathway">
    <text evidence="1">Purine metabolism; purine nucleoside salvage.</text>
</comment>
<reference evidence="8" key="1">
    <citation type="submission" date="2018-05" db="EMBL/GenBank/DDBJ databases">
        <authorList>
            <person name="Lanie J.A."/>
            <person name="Ng W.-L."/>
            <person name="Kazmierczak K.M."/>
            <person name="Andrzejewski T.M."/>
            <person name="Davidsen T.M."/>
            <person name="Wayne K.J."/>
            <person name="Tettelin H."/>
            <person name="Glass J.I."/>
            <person name="Rusch D."/>
            <person name="Podicherti R."/>
            <person name="Tsui H.-C.T."/>
            <person name="Winkler M.E."/>
        </authorList>
    </citation>
    <scope>NUCLEOTIDE SEQUENCE</scope>
</reference>